<name>A0A0L0HQP6_SPIPD</name>
<evidence type="ECO:0000313" key="1">
    <source>
        <dbReference type="EMBL" id="KND03275.1"/>
    </source>
</evidence>
<keyword evidence="2" id="KW-1185">Reference proteome</keyword>
<proteinExistence type="predicted"/>
<gene>
    <name evidence="1" type="ORF">SPPG_02326</name>
</gene>
<protein>
    <recommendedName>
        <fullName evidence="3">SnoaL-like domain-containing protein</fullName>
    </recommendedName>
</protein>
<dbReference type="RefSeq" id="XP_016611314.1">
    <property type="nucleotide sequence ID" value="XM_016750617.1"/>
</dbReference>
<dbReference type="AlphaFoldDB" id="A0A0L0HQP6"/>
<evidence type="ECO:0000313" key="2">
    <source>
        <dbReference type="Proteomes" id="UP000053201"/>
    </source>
</evidence>
<dbReference type="GeneID" id="27685919"/>
<sequence length="151" mass="17270">MTTAKPFDIVAAARKDQLKMRDFYLGLFKGVHSDEVILEAAKTFAPNFKAIYFWGDVVDGAGWIEKTKWMRENCPQDSTQKCIELQYEVVWQTEDHCQLFFKESWGGEGQDGVLVTDSTAVYRRDASKPDGVALLYYQETKVDAETTMKMC</sequence>
<dbReference type="VEuPathDB" id="FungiDB:SPPG_02326"/>
<reference evidence="1 2" key="1">
    <citation type="submission" date="2009-08" db="EMBL/GenBank/DDBJ databases">
        <title>The Genome Sequence of Spizellomyces punctatus strain DAOM BR117.</title>
        <authorList>
            <consortium name="The Broad Institute Genome Sequencing Platform"/>
            <person name="Russ C."/>
            <person name="Cuomo C."/>
            <person name="Shea T."/>
            <person name="Young S.K."/>
            <person name="Zeng Q."/>
            <person name="Koehrsen M."/>
            <person name="Haas B."/>
            <person name="Borodovsky M."/>
            <person name="Guigo R."/>
            <person name="Alvarado L."/>
            <person name="Berlin A."/>
            <person name="Bochicchio J."/>
            <person name="Borenstein D."/>
            <person name="Chapman S."/>
            <person name="Chen Z."/>
            <person name="Engels R."/>
            <person name="Freedman E."/>
            <person name="Gellesch M."/>
            <person name="Goldberg J."/>
            <person name="Griggs A."/>
            <person name="Gujja S."/>
            <person name="Heiman D."/>
            <person name="Hepburn T."/>
            <person name="Howarth C."/>
            <person name="Jen D."/>
            <person name="Larson L."/>
            <person name="Lewis B."/>
            <person name="Mehta T."/>
            <person name="Park D."/>
            <person name="Pearson M."/>
            <person name="Roberts A."/>
            <person name="Saif S."/>
            <person name="Shenoy N."/>
            <person name="Sisk P."/>
            <person name="Stolte C."/>
            <person name="Sykes S."/>
            <person name="Thomson T."/>
            <person name="Walk T."/>
            <person name="White J."/>
            <person name="Yandava C."/>
            <person name="Burger G."/>
            <person name="Gray M.W."/>
            <person name="Holland P.W.H."/>
            <person name="King N."/>
            <person name="Lang F.B.F."/>
            <person name="Roger A.J."/>
            <person name="Ruiz-Trillo I."/>
            <person name="Lander E."/>
            <person name="Nusbaum C."/>
        </authorList>
    </citation>
    <scope>NUCLEOTIDE SEQUENCE [LARGE SCALE GENOMIC DNA]</scope>
    <source>
        <strain evidence="1 2">DAOM BR117</strain>
    </source>
</reference>
<dbReference type="Gene3D" id="3.10.450.50">
    <property type="match status" value="1"/>
</dbReference>
<dbReference type="Proteomes" id="UP000053201">
    <property type="component" value="Unassembled WGS sequence"/>
</dbReference>
<dbReference type="InParanoid" id="A0A0L0HQP6"/>
<organism evidence="1 2">
    <name type="scientific">Spizellomyces punctatus (strain DAOM BR117)</name>
    <dbReference type="NCBI Taxonomy" id="645134"/>
    <lineage>
        <taxon>Eukaryota</taxon>
        <taxon>Fungi</taxon>
        <taxon>Fungi incertae sedis</taxon>
        <taxon>Chytridiomycota</taxon>
        <taxon>Chytridiomycota incertae sedis</taxon>
        <taxon>Chytridiomycetes</taxon>
        <taxon>Spizellomycetales</taxon>
        <taxon>Spizellomycetaceae</taxon>
        <taxon>Spizellomyces</taxon>
    </lineage>
</organism>
<evidence type="ECO:0008006" key="3">
    <source>
        <dbReference type="Google" id="ProtNLM"/>
    </source>
</evidence>
<accession>A0A0L0HQP6</accession>
<dbReference type="EMBL" id="KQ257452">
    <property type="protein sequence ID" value="KND03275.1"/>
    <property type="molecule type" value="Genomic_DNA"/>
</dbReference>
<dbReference type="OrthoDB" id="10355211at2759"/>